<sequence length="234" mass="24726">MEANLADAEWDECTPKREPRRMVLQASKEGENLSRTTRGAARLSLNILSWEMIGRGEDRYGGVTRRSGGDNADRRSVRLASCPNEPSPSSQLRACGIIPGSDVESSHLDQLAELLPYHDFPSPPPPPSGSYGKRPRKSANSPSKRRRGRPAQAPAPASAPPGSLSAPVSPPIDPPTAHGSASSAPAISASFIASMDSLHITISSLTHHLQNLATNTAMSAIPPPPVPPKCSGRP</sequence>
<evidence type="ECO:0000313" key="2">
    <source>
        <dbReference type="EMBL" id="KAK5614932.1"/>
    </source>
</evidence>
<dbReference type="EMBL" id="JAHHUM010001047">
    <property type="protein sequence ID" value="KAK5614932.1"/>
    <property type="molecule type" value="Genomic_DNA"/>
</dbReference>
<keyword evidence="3" id="KW-1185">Reference proteome</keyword>
<proteinExistence type="predicted"/>
<feature type="compositionally biased region" description="Low complexity" evidence="1">
    <location>
        <begin position="150"/>
        <end position="167"/>
    </location>
</feature>
<comment type="caution">
    <text evidence="2">The sequence shown here is derived from an EMBL/GenBank/DDBJ whole genome shotgun (WGS) entry which is preliminary data.</text>
</comment>
<evidence type="ECO:0000313" key="3">
    <source>
        <dbReference type="Proteomes" id="UP001311232"/>
    </source>
</evidence>
<organism evidence="2 3">
    <name type="scientific">Crenichthys baileyi</name>
    <name type="common">White River springfish</name>
    <dbReference type="NCBI Taxonomy" id="28760"/>
    <lineage>
        <taxon>Eukaryota</taxon>
        <taxon>Metazoa</taxon>
        <taxon>Chordata</taxon>
        <taxon>Craniata</taxon>
        <taxon>Vertebrata</taxon>
        <taxon>Euteleostomi</taxon>
        <taxon>Actinopterygii</taxon>
        <taxon>Neopterygii</taxon>
        <taxon>Teleostei</taxon>
        <taxon>Neoteleostei</taxon>
        <taxon>Acanthomorphata</taxon>
        <taxon>Ovalentaria</taxon>
        <taxon>Atherinomorphae</taxon>
        <taxon>Cyprinodontiformes</taxon>
        <taxon>Goodeidae</taxon>
        <taxon>Crenichthys</taxon>
    </lineage>
</organism>
<dbReference type="AlphaFoldDB" id="A0AAV9S116"/>
<feature type="region of interest" description="Disordered" evidence="1">
    <location>
        <begin position="116"/>
        <end position="184"/>
    </location>
</feature>
<evidence type="ECO:0000256" key="1">
    <source>
        <dbReference type="SAM" id="MobiDB-lite"/>
    </source>
</evidence>
<reference evidence="2 3" key="1">
    <citation type="submission" date="2021-06" db="EMBL/GenBank/DDBJ databases">
        <authorList>
            <person name="Palmer J.M."/>
        </authorList>
    </citation>
    <scope>NUCLEOTIDE SEQUENCE [LARGE SCALE GENOMIC DNA]</scope>
    <source>
        <strain evidence="2 3">MEX-2019</strain>
        <tissue evidence="2">Muscle</tissue>
    </source>
</reference>
<name>A0AAV9S116_9TELE</name>
<dbReference type="Proteomes" id="UP001311232">
    <property type="component" value="Unassembled WGS sequence"/>
</dbReference>
<feature type="region of interest" description="Disordered" evidence="1">
    <location>
        <begin position="1"/>
        <end position="20"/>
    </location>
</feature>
<accession>A0AAV9S116</accession>
<gene>
    <name evidence="2" type="ORF">CRENBAI_009145</name>
</gene>
<protein>
    <submittedName>
        <fullName evidence="2">Uncharacterized protein</fullName>
    </submittedName>
</protein>
<feature type="compositionally biased region" description="Basic residues" evidence="1">
    <location>
        <begin position="133"/>
        <end position="149"/>
    </location>
</feature>
<feature type="region of interest" description="Disordered" evidence="1">
    <location>
        <begin position="56"/>
        <end position="75"/>
    </location>
</feature>